<dbReference type="AlphaFoldDB" id="A0A2S8F2I4"/>
<dbReference type="InterPro" id="IPR029058">
    <property type="entry name" value="AB_hydrolase_fold"/>
</dbReference>
<dbReference type="Pfam" id="PF00756">
    <property type="entry name" value="Esterase"/>
    <property type="match status" value="1"/>
</dbReference>
<evidence type="ECO:0000256" key="1">
    <source>
        <dbReference type="ARBA" id="ARBA00005622"/>
    </source>
</evidence>
<reference evidence="3 4" key="1">
    <citation type="submission" date="2018-02" db="EMBL/GenBank/DDBJ databases">
        <title>Comparative genomes isolates from brazilian mangrove.</title>
        <authorList>
            <person name="Araujo J.E."/>
            <person name="Taketani R.G."/>
            <person name="Silva M.C.P."/>
            <person name="Loureco M.V."/>
            <person name="Andreote F.D."/>
        </authorList>
    </citation>
    <scope>NUCLEOTIDE SEQUENCE [LARGE SCALE GENOMIC DNA]</scope>
    <source>
        <strain evidence="3 4">HEX-2 MGV</strain>
    </source>
</reference>
<evidence type="ECO:0000313" key="3">
    <source>
        <dbReference type="EMBL" id="PQO26388.1"/>
    </source>
</evidence>
<keyword evidence="2" id="KW-0378">Hydrolase</keyword>
<proteinExistence type="inferred from homology"/>
<name>A0A2S8F2I4_9BACT</name>
<organism evidence="3 4">
    <name type="scientific">Blastopirellula marina</name>
    <dbReference type="NCBI Taxonomy" id="124"/>
    <lineage>
        <taxon>Bacteria</taxon>
        <taxon>Pseudomonadati</taxon>
        <taxon>Planctomycetota</taxon>
        <taxon>Planctomycetia</taxon>
        <taxon>Pirellulales</taxon>
        <taxon>Pirellulaceae</taxon>
        <taxon>Blastopirellula</taxon>
    </lineage>
</organism>
<evidence type="ECO:0000313" key="4">
    <source>
        <dbReference type="Proteomes" id="UP000240009"/>
    </source>
</evidence>
<dbReference type="GO" id="GO:0016788">
    <property type="term" value="F:hydrolase activity, acting on ester bonds"/>
    <property type="evidence" value="ECO:0007669"/>
    <property type="project" value="TreeGrafter"/>
</dbReference>
<dbReference type="Proteomes" id="UP000240009">
    <property type="component" value="Unassembled WGS sequence"/>
</dbReference>
<evidence type="ECO:0000256" key="2">
    <source>
        <dbReference type="ARBA" id="ARBA00022801"/>
    </source>
</evidence>
<dbReference type="Gene3D" id="3.40.50.1820">
    <property type="entry name" value="alpha/beta hydrolase"/>
    <property type="match status" value="1"/>
</dbReference>
<comment type="similarity">
    <text evidence="1">Belongs to the esterase D family.</text>
</comment>
<sequence>MSSVLISRLLTGVVFVMGLPSMGTVLGQQTQPAGPLQASVEGYRIPNTEVFDLKSKDGRDYRIFVAKPDGDPPPPGYPVLYVLDANAYFSLAASLNRLRSRDPKTRALVVGIGYPIDGTFDMKRRTFDLTTKASPEKLPPSRGGEGWPESGGADHFLNFILGELKPLIAEKYSANSARQAIVGHSFGGLFVMHTFFTKPDAFQAYVAISPSGWWNDYALLAEEKTFAKNIDKMKSPVELLIEVGQLELAGNAGPTASLAPTPASREFGSTTEFANRLMQLDSKALTVKYQEFEGKDHGSVVPPAMIEAFQFAFPPSHRSAPAVPPVSR</sequence>
<dbReference type="InterPro" id="IPR052558">
    <property type="entry name" value="Siderophore_Hydrolase_D"/>
</dbReference>
<comment type="caution">
    <text evidence="3">The sequence shown here is derived from an EMBL/GenBank/DDBJ whole genome shotgun (WGS) entry which is preliminary data.</text>
</comment>
<dbReference type="SUPFAM" id="SSF53474">
    <property type="entry name" value="alpha/beta-Hydrolases"/>
    <property type="match status" value="1"/>
</dbReference>
<accession>A0A2S8F2I4</accession>
<dbReference type="InterPro" id="IPR000801">
    <property type="entry name" value="Esterase-like"/>
</dbReference>
<dbReference type="EMBL" id="PUIA01000068">
    <property type="protein sequence ID" value="PQO26388.1"/>
    <property type="molecule type" value="Genomic_DNA"/>
</dbReference>
<protein>
    <submittedName>
        <fullName evidence="3">Enterobactin esterase</fullName>
    </submittedName>
</protein>
<dbReference type="PANTHER" id="PTHR40841">
    <property type="entry name" value="SIDEROPHORE TRIACETYLFUSARININE C ESTERASE"/>
    <property type="match status" value="1"/>
</dbReference>
<gene>
    <name evidence="3" type="ORF">C5Y96_20355</name>
</gene>
<dbReference type="PANTHER" id="PTHR40841:SF2">
    <property type="entry name" value="SIDEROPHORE-DEGRADING ESTERASE (EUROFUNG)"/>
    <property type="match status" value="1"/>
</dbReference>